<proteinExistence type="predicted"/>
<dbReference type="InterPro" id="IPR029010">
    <property type="entry name" value="ThuA-like"/>
</dbReference>
<gene>
    <name evidence="2" type="ORF">SAMN06295960_3453</name>
</gene>
<dbReference type="Gene3D" id="3.40.50.880">
    <property type="match status" value="1"/>
</dbReference>
<evidence type="ECO:0000313" key="3">
    <source>
        <dbReference type="Proteomes" id="UP000193834"/>
    </source>
</evidence>
<dbReference type="InterPro" id="IPR029062">
    <property type="entry name" value="Class_I_gatase-like"/>
</dbReference>
<dbReference type="EMBL" id="FXAZ01000005">
    <property type="protein sequence ID" value="SMG53166.1"/>
    <property type="molecule type" value="Genomic_DNA"/>
</dbReference>
<dbReference type="STRING" id="1852522.SAMN06295960_3453"/>
<dbReference type="OrthoDB" id="9785923at2"/>
<organism evidence="2 3">
    <name type="scientific">Paenibacillus aquistagni</name>
    <dbReference type="NCBI Taxonomy" id="1852522"/>
    <lineage>
        <taxon>Bacteria</taxon>
        <taxon>Bacillati</taxon>
        <taxon>Bacillota</taxon>
        <taxon>Bacilli</taxon>
        <taxon>Bacillales</taxon>
        <taxon>Paenibacillaceae</taxon>
        <taxon>Paenibacillus</taxon>
    </lineage>
</organism>
<dbReference type="AlphaFoldDB" id="A0A1X7LH29"/>
<sequence>MKHALIVQGGWEGHEPKEVAALFQSWLEEDGVQVEVSHTLEAFRDQERLMDLDLIIPIWTMGQIDPQLVEHVSTAVQHGVGLAGCHGGMCDAFRDNVDWQFMTGGNWVAHPGNDGVEYSVHFPSSSSSLTEGMRDFTVVTEQYYLHVDPAVEVLATTRFRADHGPHAANGEVDMPVIWTKRWGKGRVYYNALGHRASVLDTPIIKELMMRGFRWCASGKETF</sequence>
<dbReference type="SUPFAM" id="SSF52317">
    <property type="entry name" value="Class I glutamine amidotransferase-like"/>
    <property type="match status" value="1"/>
</dbReference>
<reference evidence="2 3" key="1">
    <citation type="submission" date="2017-04" db="EMBL/GenBank/DDBJ databases">
        <authorList>
            <person name="Afonso C.L."/>
            <person name="Miller P.J."/>
            <person name="Scott M.A."/>
            <person name="Spackman E."/>
            <person name="Goraichik I."/>
            <person name="Dimitrov K.M."/>
            <person name="Suarez D.L."/>
            <person name="Swayne D.E."/>
        </authorList>
    </citation>
    <scope>NUCLEOTIDE SEQUENCE [LARGE SCALE GENOMIC DNA]</scope>
    <source>
        <strain evidence="2 3">11</strain>
    </source>
</reference>
<feature type="domain" description="ThuA-like" evidence="1">
    <location>
        <begin position="4"/>
        <end position="215"/>
    </location>
</feature>
<dbReference type="Pfam" id="PF06283">
    <property type="entry name" value="ThuA"/>
    <property type="match status" value="1"/>
</dbReference>
<name>A0A1X7LH29_9BACL</name>
<keyword evidence="3" id="KW-1185">Reference proteome</keyword>
<dbReference type="PANTHER" id="PTHR40469:SF2">
    <property type="entry name" value="GALACTOSE-BINDING DOMAIN-LIKE SUPERFAMILY PROTEIN"/>
    <property type="match status" value="1"/>
</dbReference>
<accession>A0A1X7LH29</accession>
<dbReference type="Proteomes" id="UP000193834">
    <property type="component" value="Unassembled WGS sequence"/>
</dbReference>
<evidence type="ECO:0000259" key="1">
    <source>
        <dbReference type="Pfam" id="PF06283"/>
    </source>
</evidence>
<dbReference type="PANTHER" id="PTHR40469">
    <property type="entry name" value="SECRETED GLYCOSYL HYDROLASE"/>
    <property type="match status" value="1"/>
</dbReference>
<evidence type="ECO:0000313" key="2">
    <source>
        <dbReference type="EMBL" id="SMG53166.1"/>
    </source>
</evidence>
<protein>
    <recommendedName>
        <fullName evidence="1">ThuA-like domain-containing protein</fullName>
    </recommendedName>
</protein>
<dbReference type="RefSeq" id="WP_085496212.1">
    <property type="nucleotide sequence ID" value="NZ_FXAZ01000005.1"/>
</dbReference>